<gene>
    <name evidence="1" type="ORF">IE877_03470</name>
</gene>
<accession>A0ABR9CVT8</accession>
<comment type="caution">
    <text evidence="1">The sequence shown here is derived from an EMBL/GenBank/DDBJ whole genome shotgun (WGS) entry which is preliminary data.</text>
</comment>
<proteinExistence type="predicted"/>
<dbReference type="EMBL" id="JACXSS010000001">
    <property type="protein sequence ID" value="MBD9354949.1"/>
    <property type="molecule type" value="Genomic_DNA"/>
</dbReference>
<reference evidence="1 2" key="1">
    <citation type="submission" date="2020-09" db="EMBL/GenBank/DDBJ databases">
        <title>Methylomonas albis sp. nov. and Methylomonas fluvii sp. nov.: Two cold-adapted methanotrophs from the River Elbe and an amended description of Methylovulum psychrotolerans strain Eb1.</title>
        <authorList>
            <person name="Bussmann I.K."/>
            <person name="Klings K.-W."/>
            <person name="Warnstedt J."/>
            <person name="Hoppert M."/>
            <person name="Saborowski A."/>
            <person name="Horn F."/>
            <person name="Liebner S."/>
        </authorList>
    </citation>
    <scope>NUCLEOTIDE SEQUENCE [LARGE SCALE GENOMIC DNA]</scope>
    <source>
        <strain evidence="1 2">EbA</strain>
    </source>
</reference>
<protein>
    <submittedName>
        <fullName evidence="1">Uncharacterized protein</fullName>
    </submittedName>
</protein>
<organism evidence="1 2">
    <name type="scientific">Methylomonas albis</name>
    <dbReference type="NCBI Taxonomy" id="1854563"/>
    <lineage>
        <taxon>Bacteria</taxon>
        <taxon>Pseudomonadati</taxon>
        <taxon>Pseudomonadota</taxon>
        <taxon>Gammaproteobacteria</taxon>
        <taxon>Methylococcales</taxon>
        <taxon>Methylococcaceae</taxon>
        <taxon>Methylomonas</taxon>
    </lineage>
</organism>
<evidence type="ECO:0000313" key="1">
    <source>
        <dbReference type="EMBL" id="MBD9354949.1"/>
    </source>
</evidence>
<sequence>MAIPTKTTEGDIEIYDILERKLINICCRKIAIFISIISYFLTPYSTVRAASFDCQMAVSNIEKLICANQKLSNLDDQLHSAYKKP</sequence>
<evidence type="ECO:0000313" key="2">
    <source>
        <dbReference type="Proteomes" id="UP000652176"/>
    </source>
</evidence>
<dbReference type="RefSeq" id="WP_192373298.1">
    <property type="nucleotide sequence ID" value="NZ_CAJHIV010000001.1"/>
</dbReference>
<keyword evidence="2" id="KW-1185">Reference proteome</keyword>
<name>A0ABR9CVT8_9GAMM</name>
<dbReference type="Proteomes" id="UP000652176">
    <property type="component" value="Unassembled WGS sequence"/>
</dbReference>